<name>A0ABQ8I0V5_9ROSI</name>
<accession>A0ABQ8I0V5</accession>
<dbReference type="InterPro" id="IPR000504">
    <property type="entry name" value="RRM_dom"/>
</dbReference>
<dbReference type="SUPFAM" id="SSF53098">
    <property type="entry name" value="Ribonuclease H-like"/>
    <property type="match status" value="1"/>
</dbReference>
<dbReference type="EMBL" id="JAFEMO010000005">
    <property type="protein sequence ID" value="KAH7570232.1"/>
    <property type="molecule type" value="Genomic_DNA"/>
</dbReference>
<evidence type="ECO:0000256" key="2">
    <source>
        <dbReference type="SAM" id="MobiDB-lite"/>
    </source>
</evidence>
<feature type="region of interest" description="Disordered" evidence="2">
    <location>
        <begin position="275"/>
        <end position="307"/>
    </location>
</feature>
<feature type="compositionally biased region" description="Basic and acidic residues" evidence="2">
    <location>
        <begin position="554"/>
        <end position="567"/>
    </location>
</feature>
<dbReference type="Proteomes" id="UP000827721">
    <property type="component" value="Unassembled WGS sequence"/>
</dbReference>
<dbReference type="InterPro" id="IPR002156">
    <property type="entry name" value="RNaseH_domain"/>
</dbReference>
<comment type="caution">
    <text evidence="4">The sequence shown here is derived from an EMBL/GenBank/DDBJ whole genome shotgun (WGS) entry which is preliminary data.</text>
</comment>
<keyword evidence="1" id="KW-0694">RNA-binding</keyword>
<organism evidence="4 5">
    <name type="scientific">Xanthoceras sorbifolium</name>
    <dbReference type="NCBI Taxonomy" id="99658"/>
    <lineage>
        <taxon>Eukaryota</taxon>
        <taxon>Viridiplantae</taxon>
        <taxon>Streptophyta</taxon>
        <taxon>Embryophyta</taxon>
        <taxon>Tracheophyta</taxon>
        <taxon>Spermatophyta</taxon>
        <taxon>Magnoliopsida</taxon>
        <taxon>eudicotyledons</taxon>
        <taxon>Gunneridae</taxon>
        <taxon>Pentapetalae</taxon>
        <taxon>rosids</taxon>
        <taxon>malvids</taxon>
        <taxon>Sapindales</taxon>
        <taxon>Sapindaceae</taxon>
        <taxon>Xanthoceroideae</taxon>
        <taxon>Xanthoceras</taxon>
    </lineage>
</organism>
<proteinExistence type="predicted"/>
<dbReference type="InterPro" id="IPR012337">
    <property type="entry name" value="RNaseH-like_sf"/>
</dbReference>
<dbReference type="Gene3D" id="3.30.70.330">
    <property type="match status" value="1"/>
</dbReference>
<evidence type="ECO:0000313" key="4">
    <source>
        <dbReference type="EMBL" id="KAH7570232.1"/>
    </source>
</evidence>
<feature type="domain" description="RRM" evidence="3">
    <location>
        <begin position="384"/>
        <end position="467"/>
    </location>
</feature>
<dbReference type="Pfam" id="PF13456">
    <property type="entry name" value="RVT_3"/>
    <property type="match status" value="1"/>
</dbReference>
<dbReference type="PROSITE" id="PS50102">
    <property type="entry name" value="RRM"/>
    <property type="match status" value="1"/>
</dbReference>
<reference evidence="4 5" key="1">
    <citation type="submission" date="2021-02" db="EMBL/GenBank/DDBJ databases">
        <title>Plant Genome Project.</title>
        <authorList>
            <person name="Zhang R.-G."/>
        </authorList>
    </citation>
    <scope>NUCLEOTIDE SEQUENCE [LARGE SCALE GENOMIC DNA]</scope>
    <source>
        <tissue evidence="4">Leaves</tissue>
    </source>
</reference>
<protein>
    <recommendedName>
        <fullName evidence="3">RRM domain-containing protein</fullName>
    </recommendedName>
</protein>
<dbReference type="SUPFAM" id="SSF54928">
    <property type="entry name" value="RNA-binding domain, RBD"/>
    <property type="match status" value="1"/>
</dbReference>
<keyword evidence="5" id="KW-1185">Reference proteome</keyword>
<feature type="compositionally biased region" description="Basic residues" evidence="2">
    <location>
        <begin position="574"/>
        <end position="586"/>
    </location>
</feature>
<dbReference type="InterPro" id="IPR012677">
    <property type="entry name" value="Nucleotide-bd_a/b_plait_sf"/>
</dbReference>
<evidence type="ECO:0000256" key="1">
    <source>
        <dbReference type="PROSITE-ProRule" id="PRU00176"/>
    </source>
</evidence>
<gene>
    <name evidence="4" type="ORF">JRO89_XS05G0072100</name>
</gene>
<dbReference type="CDD" id="cd00590">
    <property type="entry name" value="RRM_SF"/>
    <property type="match status" value="1"/>
</dbReference>
<dbReference type="Gene3D" id="3.30.420.10">
    <property type="entry name" value="Ribonuclease H-like superfamily/Ribonuclease H"/>
    <property type="match status" value="1"/>
</dbReference>
<dbReference type="PANTHER" id="PTHR37200:SF1">
    <property type="entry name" value="RNA-BINDING (RRM_RBD_RNP MOTIFS) FAMILY PROTEIN"/>
    <property type="match status" value="1"/>
</dbReference>
<feature type="compositionally biased region" description="Acidic residues" evidence="2">
    <location>
        <begin position="284"/>
        <end position="304"/>
    </location>
</feature>
<evidence type="ECO:0000313" key="5">
    <source>
        <dbReference type="Proteomes" id="UP000827721"/>
    </source>
</evidence>
<feature type="region of interest" description="Disordered" evidence="2">
    <location>
        <begin position="549"/>
        <end position="593"/>
    </location>
</feature>
<evidence type="ECO:0000259" key="3">
    <source>
        <dbReference type="PROSITE" id="PS50102"/>
    </source>
</evidence>
<dbReference type="PANTHER" id="PTHR37200">
    <property type="entry name" value="RNA-BINDING (RRM/RBD/RNP MOTIFS) FAMILY PROTEIN"/>
    <property type="match status" value="1"/>
</dbReference>
<dbReference type="InterPro" id="IPR036397">
    <property type="entry name" value="RNaseH_sf"/>
</dbReference>
<sequence length="632" mass="70545">MARFELFNRIEGFTISSAMDTSTRRVEKVNTSSASIIRKGDVVGVYKSLAECQAQVGSSVCHPLVSVYEGHSLPKDTEEYLISHGLKNALYTIRAVDLIGDHFGSLMPCPFQDLASKKRSQDMIDPEIGEAIGSASISTDHVTKHIKLDQEVQVAFADSICKLREGVSIATNNVSDYRALILGLKYAIEKGYTKINAQGDSKLICMLVSGSWKARHPHMFDLCTEAKKSMDKFLLFQITHVLRQIQQTHLSLPRRDNGMLSSLCALALNNKSKKNDTTLRESDGSDFDDDDDGEQEEEEEDDNDKEGMFLPFEEMKRWLENKPRGFGEGKVYDTSIKEKLLEEIEQSREAHIANINKCKNDSVKTSPKKEDGKIKASEGVPSGFRVHLANLPKKKNIHRDLESAFEGVPSIINISPAISGNKKTKDPICKGFAFVDFKSEEDATRLCWLRFTQIFSKQSISFGKIQEQIKCEMMNSTSSKFVDEHSADSAYNNVELTTPGLEEEPDADSNVDYDTSDSWMEAAFDGSDPDGELDLAKMEDIRENLEIVSVSELNGKDNKKQDKKSSRDSSSSNQRKKIQAIKKKQIAKGDVKKVPKLDIPGSAKRLKVKEKALTDVFSKYAIKAALTSKEES</sequence>
<dbReference type="InterPro" id="IPR035979">
    <property type="entry name" value="RBD_domain_sf"/>
</dbReference>